<reference evidence="2" key="1">
    <citation type="journal article" date="2021" name="Proc. Natl. Acad. Sci. U.S.A.">
        <title>A Catalog of Tens of Thousands of Viruses from Human Metagenomes Reveals Hidden Associations with Chronic Diseases.</title>
        <authorList>
            <person name="Tisza M.J."/>
            <person name="Buck C.B."/>
        </authorList>
    </citation>
    <scope>NUCLEOTIDE SEQUENCE</scope>
    <source>
        <strain evidence="2">CtfyA6</strain>
    </source>
</reference>
<sequence length="80" mass="9200">MKITNGKQILDVTKGVFEQDYKTLGYEPFKEGETKDNITSTEELEDNTVDELKALAKQKGIENYNKMKKTDLIDALKERD</sequence>
<feature type="domain" description="Rho termination factor-like N-terminal" evidence="1">
    <location>
        <begin position="43"/>
        <end position="80"/>
    </location>
</feature>
<dbReference type="Gene3D" id="1.10.720.10">
    <property type="match status" value="1"/>
</dbReference>
<accession>A0A8S5ST96</accession>
<dbReference type="InterPro" id="IPR011112">
    <property type="entry name" value="Rho-like_N"/>
</dbReference>
<organism evidence="2">
    <name type="scientific">Myoviridae sp. ctfyA6</name>
    <dbReference type="NCBI Taxonomy" id="2827698"/>
    <lineage>
        <taxon>Viruses</taxon>
        <taxon>Duplodnaviria</taxon>
        <taxon>Heunggongvirae</taxon>
        <taxon>Uroviricota</taxon>
        <taxon>Caudoviricetes</taxon>
    </lineage>
</organism>
<proteinExistence type="predicted"/>
<dbReference type="SUPFAM" id="SSF68912">
    <property type="entry name" value="Rho N-terminal domain-like"/>
    <property type="match status" value="1"/>
</dbReference>
<dbReference type="EMBL" id="BK032670">
    <property type="protein sequence ID" value="DAF54027.1"/>
    <property type="molecule type" value="Genomic_DNA"/>
</dbReference>
<dbReference type="GO" id="GO:0006353">
    <property type="term" value="P:DNA-templated transcription termination"/>
    <property type="evidence" value="ECO:0007669"/>
    <property type="project" value="InterPro"/>
</dbReference>
<evidence type="ECO:0000259" key="1">
    <source>
        <dbReference type="SMART" id="SM00959"/>
    </source>
</evidence>
<dbReference type="Pfam" id="PF07498">
    <property type="entry name" value="Rho_N"/>
    <property type="match status" value="1"/>
</dbReference>
<dbReference type="SMART" id="SM00959">
    <property type="entry name" value="Rho_N"/>
    <property type="match status" value="1"/>
</dbReference>
<evidence type="ECO:0000313" key="2">
    <source>
        <dbReference type="EMBL" id="DAF54027.1"/>
    </source>
</evidence>
<protein>
    <submittedName>
        <fullName evidence="2">Rho termination factor, N-terminal domain</fullName>
    </submittedName>
</protein>
<name>A0A8S5ST96_9CAUD</name>
<dbReference type="InterPro" id="IPR036269">
    <property type="entry name" value="Rho_N_sf"/>
</dbReference>